<dbReference type="AlphaFoldDB" id="A0A0J0XDU3"/>
<protein>
    <submittedName>
        <fullName evidence="3">Uncharacterized protein</fullName>
    </submittedName>
</protein>
<dbReference type="EMBL" id="KQ087267">
    <property type="protein sequence ID" value="KLT39188.1"/>
    <property type="molecule type" value="Genomic_DNA"/>
</dbReference>
<reference evidence="3 4" key="1">
    <citation type="submission" date="2015-03" db="EMBL/GenBank/DDBJ databases">
        <title>Genomics and transcriptomics of the oil-accumulating basidiomycete yeast T. oleaginosus allow insights into substrate utilization and the diverse evolutionary trajectories of mating systems in fungi.</title>
        <authorList>
            <consortium name="DOE Joint Genome Institute"/>
            <person name="Kourist R."/>
            <person name="Kracht O."/>
            <person name="Bracharz F."/>
            <person name="Lipzen A."/>
            <person name="Nolan M."/>
            <person name="Ohm R."/>
            <person name="Grigoriev I."/>
            <person name="Sun S."/>
            <person name="Heitman J."/>
            <person name="Bruck T."/>
            <person name="Nowrousian M."/>
        </authorList>
    </citation>
    <scope>NUCLEOTIDE SEQUENCE [LARGE SCALE GENOMIC DNA]</scope>
    <source>
        <strain evidence="3 4">IBC0246</strain>
    </source>
</reference>
<evidence type="ECO:0000313" key="3">
    <source>
        <dbReference type="EMBL" id="KLT39188.1"/>
    </source>
</evidence>
<evidence type="ECO:0000256" key="1">
    <source>
        <dbReference type="SAM" id="MobiDB-lite"/>
    </source>
</evidence>
<accession>A0A0J0XDU3</accession>
<keyword evidence="2" id="KW-0472">Membrane</keyword>
<organism evidence="3 4">
    <name type="scientific">Cutaneotrichosporon oleaginosum</name>
    <dbReference type="NCBI Taxonomy" id="879819"/>
    <lineage>
        <taxon>Eukaryota</taxon>
        <taxon>Fungi</taxon>
        <taxon>Dikarya</taxon>
        <taxon>Basidiomycota</taxon>
        <taxon>Agaricomycotina</taxon>
        <taxon>Tremellomycetes</taxon>
        <taxon>Trichosporonales</taxon>
        <taxon>Trichosporonaceae</taxon>
        <taxon>Cutaneotrichosporon</taxon>
    </lineage>
</organism>
<name>A0A0J0XDU3_9TREE</name>
<keyword evidence="2" id="KW-0812">Transmembrane</keyword>
<dbReference type="RefSeq" id="XP_018275679.1">
    <property type="nucleotide sequence ID" value="XM_018424388.1"/>
</dbReference>
<dbReference type="Proteomes" id="UP000053611">
    <property type="component" value="Unassembled WGS sequence"/>
</dbReference>
<sequence>MFPHRGPRPELLPHPIPLLYVSPPDDDSPPTYLLERARRGTRLPSRRPPSPNFLHVAWAPRPPPALLPPKRDPYAPYIPEQTAPSTSAILVAVLLPWLGAALAFMRADEPLLPSLRMKRRRGRQSPLAFLVLLFGGTLVVSATLHACAYNAESDFEIVDPLLLNEPTIDAGLRPPKMGWVRHMHPREASAVASPRDRGTALELHVWDLL</sequence>
<evidence type="ECO:0000256" key="2">
    <source>
        <dbReference type="SAM" id="Phobius"/>
    </source>
</evidence>
<keyword evidence="4" id="KW-1185">Reference proteome</keyword>
<evidence type="ECO:0000313" key="4">
    <source>
        <dbReference type="Proteomes" id="UP000053611"/>
    </source>
</evidence>
<gene>
    <name evidence="3" type="ORF">CC85DRAFT_288800</name>
</gene>
<proteinExistence type="predicted"/>
<feature type="transmembrane region" description="Helical" evidence="2">
    <location>
        <begin position="126"/>
        <end position="146"/>
    </location>
</feature>
<feature type="transmembrane region" description="Helical" evidence="2">
    <location>
        <begin position="86"/>
        <end position="105"/>
    </location>
</feature>
<feature type="region of interest" description="Disordered" evidence="1">
    <location>
        <begin position="1"/>
        <end position="30"/>
    </location>
</feature>
<dbReference type="GeneID" id="28984991"/>
<keyword evidence="2" id="KW-1133">Transmembrane helix</keyword>